<reference evidence="2" key="2">
    <citation type="submission" date="2017-11" db="EMBL/GenBank/DDBJ databases">
        <title>Coralsnake Venomics: Analyses of Venom Gland Transcriptomes and Proteomes of Six Brazilian Taxa.</title>
        <authorList>
            <person name="Aird S.D."/>
            <person name="Jorge da Silva N."/>
            <person name="Qiu L."/>
            <person name="Villar-Briones A."/>
            <person name="Aparecida-Saddi V."/>
            <person name="Campos-Telles M.P."/>
            <person name="Grau M."/>
            <person name="Mikheyev A.S."/>
        </authorList>
    </citation>
    <scope>NUCLEOTIDE SEQUENCE</scope>
    <source>
        <tissue evidence="2">Venom_gland</tissue>
    </source>
</reference>
<accession>A0A2D4FNL4</accession>
<proteinExistence type="predicted"/>
<dbReference type="EMBL" id="IACJ01071560">
    <property type="protein sequence ID" value="LAA48856.1"/>
    <property type="molecule type" value="Transcribed_RNA"/>
</dbReference>
<sequence length="117" mass="12844">MCFIPYHPRRSQAFKKQAEIEGSRDHFLKKVRWILSSAPRVAVQTGMECSFLPHVTCSRQCKGVQQGEKRSLGQAVSYGRPGITSQCSAKAWLRLPHGAQSTATHMGPGKGPPGEIP</sequence>
<evidence type="ECO:0000313" key="2">
    <source>
        <dbReference type="EMBL" id="LAA48856.1"/>
    </source>
</evidence>
<evidence type="ECO:0000256" key="1">
    <source>
        <dbReference type="SAM" id="MobiDB-lite"/>
    </source>
</evidence>
<feature type="region of interest" description="Disordered" evidence="1">
    <location>
        <begin position="98"/>
        <end position="117"/>
    </location>
</feature>
<reference evidence="2" key="1">
    <citation type="submission" date="2017-07" db="EMBL/GenBank/DDBJ databases">
        <authorList>
            <person name="Mikheyev A."/>
            <person name="Grau M."/>
        </authorList>
    </citation>
    <scope>NUCLEOTIDE SEQUENCE</scope>
    <source>
        <tissue evidence="2">Venom_gland</tissue>
    </source>
</reference>
<dbReference type="AlphaFoldDB" id="A0A2D4FNL4"/>
<protein>
    <submittedName>
        <fullName evidence="2">Uncharacterized protein</fullName>
    </submittedName>
</protein>
<name>A0A2D4FNL4_MICCO</name>
<organism evidence="2">
    <name type="scientific">Micrurus corallinus</name>
    <name type="common">Brazilian coral snake</name>
    <dbReference type="NCBI Taxonomy" id="54390"/>
    <lineage>
        <taxon>Eukaryota</taxon>
        <taxon>Metazoa</taxon>
        <taxon>Chordata</taxon>
        <taxon>Craniata</taxon>
        <taxon>Vertebrata</taxon>
        <taxon>Euteleostomi</taxon>
        <taxon>Lepidosauria</taxon>
        <taxon>Squamata</taxon>
        <taxon>Bifurcata</taxon>
        <taxon>Unidentata</taxon>
        <taxon>Episquamata</taxon>
        <taxon>Toxicofera</taxon>
        <taxon>Serpentes</taxon>
        <taxon>Colubroidea</taxon>
        <taxon>Elapidae</taxon>
        <taxon>Elapinae</taxon>
        <taxon>Micrurus</taxon>
    </lineage>
</organism>